<organism evidence="1">
    <name type="scientific">Fervidobacterium pennivorans</name>
    <dbReference type="NCBI Taxonomy" id="93466"/>
    <lineage>
        <taxon>Bacteria</taxon>
        <taxon>Thermotogati</taxon>
        <taxon>Thermotogota</taxon>
        <taxon>Thermotogae</taxon>
        <taxon>Thermotogales</taxon>
        <taxon>Fervidobacteriaceae</taxon>
        <taxon>Fervidobacterium</taxon>
    </lineage>
</organism>
<protein>
    <submittedName>
        <fullName evidence="1">Glycosyltransferase family 1 protein</fullName>
    </submittedName>
</protein>
<dbReference type="Gene3D" id="3.40.50.2000">
    <property type="entry name" value="Glycogen Phosphorylase B"/>
    <property type="match status" value="1"/>
</dbReference>
<evidence type="ECO:0000313" key="1">
    <source>
        <dbReference type="EMBL" id="HGU54030.1"/>
    </source>
</evidence>
<gene>
    <name evidence="1" type="ORF">ENT78_11005</name>
</gene>
<sequence>MKVLVISSIPWSESNRGIDILTSFFIEYGSQVTHVVFPNYVNTKQRWSKFLQHQKLPKNLTQIFSSRSFIAYSSKYMRSLPKALKRFIFKSHIKTLVRVVDMSEFDIIVVESGKPVILSSILPRDRFVIYRQSDPMKLMVPNDRELLEEEFNVMTKSSLILTVRSIFKEWLPEPIKKKAEVWVNGFDVPKRVDLSNPYQNSKKNAVYLGYSPLDVETLKIIADNHEDVDFHIIGRCVSKRKMQSLSQRYSNLIFYGNLSAKEYIPLIKFADFAIVPYANLEILKYVGLNSKFLLFMYFGLPIVSYKTHLLNERTIEGVLFAESAHEFSEKISIAKKMGRVQYDIDFDFYSSENRKIELKNILERYLGKCPNRLQFTY</sequence>
<accession>A0A7V4NGP3</accession>
<proteinExistence type="predicted"/>
<dbReference type="Pfam" id="PF13692">
    <property type="entry name" value="Glyco_trans_1_4"/>
    <property type="match status" value="1"/>
</dbReference>
<dbReference type="GO" id="GO:0016740">
    <property type="term" value="F:transferase activity"/>
    <property type="evidence" value="ECO:0007669"/>
    <property type="project" value="UniProtKB-KW"/>
</dbReference>
<dbReference type="EMBL" id="DSZZ01000506">
    <property type="protein sequence ID" value="HGU54030.1"/>
    <property type="molecule type" value="Genomic_DNA"/>
</dbReference>
<reference evidence="1" key="1">
    <citation type="journal article" date="2020" name="mSystems">
        <title>Genome- and Community-Level Interaction Insights into Carbon Utilization and Element Cycling Functions of Hydrothermarchaeota in Hydrothermal Sediment.</title>
        <authorList>
            <person name="Zhou Z."/>
            <person name="Liu Y."/>
            <person name="Xu W."/>
            <person name="Pan J."/>
            <person name="Luo Z.H."/>
            <person name="Li M."/>
        </authorList>
    </citation>
    <scope>NUCLEOTIDE SEQUENCE [LARGE SCALE GENOMIC DNA]</scope>
    <source>
        <strain evidence="1">SpSt-61</strain>
    </source>
</reference>
<dbReference type="SUPFAM" id="SSF53756">
    <property type="entry name" value="UDP-Glycosyltransferase/glycogen phosphorylase"/>
    <property type="match status" value="1"/>
</dbReference>
<name>A0A7V4NGP3_FERPE</name>
<keyword evidence="1" id="KW-0808">Transferase</keyword>
<comment type="caution">
    <text evidence="1">The sequence shown here is derived from an EMBL/GenBank/DDBJ whole genome shotgun (WGS) entry which is preliminary data.</text>
</comment>
<dbReference type="AlphaFoldDB" id="A0A7V4NGP3"/>